<sequence length="372" mass="42849">SIIIPKRGTEGFLSVVGHVEGRLDLYNSGPHEVDPGDRFFADISVMASTLIYENELVIRKRVSENWRMHFVEYFEFWNDYLQKNSTQAFVFCDKKVDANLIVIAFRGTQIFEADDFITDLDFSLYEYPQMGKVHFGFLEALGLANRSNDKTSSYHLEKQDHDKPLAYHVLVKKLKHLVQVHKYAKLIVTGHSLGGALAVLFSAMLVVHEEEILVGRLMAIYTFGQPRVGDTAFAEFMNKKLNDPVPRYFRIVYSNDIVPRIPFDDDIFMYKHFGVCLYYNSLYFQQNLGETPNRNFSLKFFIPIRIIALWELLQSLVLHYRKGKEFKETKVSIICRIFGILVPGVLAHSPVNYINAVRLGPSRLNPTLNMGD</sequence>
<gene>
    <name evidence="2" type="ORF">KI387_011610</name>
</gene>
<dbReference type="InterPro" id="IPR002921">
    <property type="entry name" value="Fungal_lipase-type"/>
</dbReference>
<feature type="non-terminal residue" evidence="2">
    <location>
        <position position="372"/>
    </location>
</feature>
<dbReference type="GO" id="GO:0004806">
    <property type="term" value="F:triacylglycerol lipase activity"/>
    <property type="evidence" value="ECO:0007669"/>
    <property type="project" value="InterPro"/>
</dbReference>
<dbReference type="CDD" id="cd00519">
    <property type="entry name" value="Lipase_3"/>
    <property type="match status" value="1"/>
</dbReference>
<reference evidence="2 3" key="1">
    <citation type="journal article" date="2021" name="Nat. Plants">
        <title>The Taxus genome provides insights into paclitaxel biosynthesis.</title>
        <authorList>
            <person name="Xiong X."/>
            <person name="Gou J."/>
            <person name="Liao Q."/>
            <person name="Li Y."/>
            <person name="Zhou Q."/>
            <person name="Bi G."/>
            <person name="Li C."/>
            <person name="Du R."/>
            <person name="Wang X."/>
            <person name="Sun T."/>
            <person name="Guo L."/>
            <person name="Liang H."/>
            <person name="Lu P."/>
            <person name="Wu Y."/>
            <person name="Zhang Z."/>
            <person name="Ro D.K."/>
            <person name="Shang Y."/>
            <person name="Huang S."/>
            <person name="Yan J."/>
        </authorList>
    </citation>
    <scope>NUCLEOTIDE SEQUENCE [LARGE SCALE GENOMIC DNA]</scope>
    <source>
        <strain evidence="2">Ta-2019</strain>
    </source>
</reference>
<dbReference type="PANTHER" id="PTHR46086:SF3">
    <property type="entry name" value="TRIACYLGLYCEROL LIPASE OBL1"/>
    <property type="match status" value="1"/>
</dbReference>
<dbReference type="InterPro" id="IPR044819">
    <property type="entry name" value="OBL-like"/>
</dbReference>
<organism evidence="2 3">
    <name type="scientific">Taxus chinensis</name>
    <name type="common">Chinese yew</name>
    <name type="synonym">Taxus wallichiana var. chinensis</name>
    <dbReference type="NCBI Taxonomy" id="29808"/>
    <lineage>
        <taxon>Eukaryota</taxon>
        <taxon>Viridiplantae</taxon>
        <taxon>Streptophyta</taxon>
        <taxon>Embryophyta</taxon>
        <taxon>Tracheophyta</taxon>
        <taxon>Spermatophyta</taxon>
        <taxon>Pinopsida</taxon>
        <taxon>Pinidae</taxon>
        <taxon>Conifers II</taxon>
        <taxon>Cupressales</taxon>
        <taxon>Taxaceae</taxon>
        <taxon>Taxus</taxon>
    </lineage>
</organism>
<dbReference type="SUPFAM" id="SSF53474">
    <property type="entry name" value="alpha/beta-Hydrolases"/>
    <property type="match status" value="1"/>
</dbReference>
<dbReference type="EMBL" id="JAHRHJ020000009">
    <property type="protein sequence ID" value="KAH9300027.1"/>
    <property type="molecule type" value="Genomic_DNA"/>
</dbReference>
<name>A0AA38FFF0_TAXCH</name>
<dbReference type="InterPro" id="IPR029058">
    <property type="entry name" value="AB_hydrolase_fold"/>
</dbReference>
<dbReference type="AlphaFoldDB" id="A0AA38FFF0"/>
<accession>A0AA38FFF0</accession>
<keyword evidence="3" id="KW-1185">Reference proteome</keyword>
<dbReference type="PANTHER" id="PTHR46086">
    <property type="entry name" value="ALPHA/BETA-HYDROLASES SUPERFAMILY PROTEIN"/>
    <property type="match status" value="1"/>
</dbReference>
<protein>
    <recommendedName>
        <fullName evidence="1">Fungal lipase-type domain-containing protein</fullName>
    </recommendedName>
</protein>
<evidence type="ECO:0000313" key="3">
    <source>
        <dbReference type="Proteomes" id="UP000824469"/>
    </source>
</evidence>
<feature type="domain" description="Fungal lipase-type" evidence="1">
    <location>
        <begin position="102"/>
        <end position="264"/>
    </location>
</feature>
<dbReference type="OMA" id="NTQVFIC"/>
<dbReference type="Proteomes" id="UP000824469">
    <property type="component" value="Unassembled WGS sequence"/>
</dbReference>
<dbReference type="Gene3D" id="3.40.50.1820">
    <property type="entry name" value="alpha/beta hydrolase"/>
    <property type="match status" value="1"/>
</dbReference>
<dbReference type="GO" id="GO:0006629">
    <property type="term" value="P:lipid metabolic process"/>
    <property type="evidence" value="ECO:0007669"/>
    <property type="project" value="InterPro"/>
</dbReference>
<evidence type="ECO:0000259" key="1">
    <source>
        <dbReference type="Pfam" id="PF01764"/>
    </source>
</evidence>
<dbReference type="Pfam" id="PF01764">
    <property type="entry name" value="Lipase_3"/>
    <property type="match status" value="1"/>
</dbReference>
<comment type="caution">
    <text evidence="2">The sequence shown here is derived from an EMBL/GenBank/DDBJ whole genome shotgun (WGS) entry which is preliminary data.</text>
</comment>
<evidence type="ECO:0000313" key="2">
    <source>
        <dbReference type="EMBL" id="KAH9300027.1"/>
    </source>
</evidence>
<proteinExistence type="predicted"/>